<sequence length="83" mass="9465">MKFWQVDAFTKQAFKGNPAAVVILHENISDELMQNIAIEMNLSETAFVLLREHENPLLRWFTAVMEIDLCGHATMASAHTYLT</sequence>
<dbReference type="InterPro" id="IPR003719">
    <property type="entry name" value="Phenazine_PhzF-like"/>
</dbReference>
<protein>
    <recommendedName>
        <fullName evidence="5">PhzF family phenazine biosynthesis protein</fullName>
    </recommendedName>
</protein>
<gene>
    <name evidence="3" type="ORF">DI586_04635</name>
</gene>
<dbReference type="PANTHER" id="PTHR13774">
    <property type="entry name" value="PHENAZINE BIOSYNTHESIS PROTEIN"/>
    <property type="match status" value="1"/>
</dbReference>
<dbReference type="GO" id="GO:0005737">
    <property type="term" value="C:cytoplasm"/>
    <property type="evidence" value="ECO:0007669"/>
    <property type="project" value="TreeGrafter"/>
</dbReference>
<name>A0A2W5HDK6_9BACT</name>
<feature type="non-terminal residue" evidence="3">
    <location>
        <position position="83"/>
    </location>
</feature>
<evidence type="ECO:0000313" key="4">
    <source>
        <dbReference type="Proteomes" id="UP000249739"/>
    </source>
</evidence>
<dbReference type="PANTHER" id="PTHR13774:SF17">
    <property type="entry name" value="PHENAZINE BIOSYNTHESIS-LIKE DOMAIN-CONTAINING PROTEIN"/>
    <property type="match status" value="1"/>
</dbReference>
<evidence type="ECO:0000313" key="3">
    <source>
        <dbReference type="EMBL" id="PZP56176.1"/>
    </source>
</evidence>
<comment type="caution">
    <text evidence="3">The sequence shown here is derived from an EMBL/GenBank/DDBJ whole genome shotgun (WGS) entry which is preliminary data.</text>
</comment>
<evidence type="ECO:0008006" key="5">
    <source>
        <dbReference type="Google" id="ProtNLM"/>
    </source>
</evidence>
<organism evidence="3 4">
    <name type="scientific">Micavibrio aeruginosavorus</name>
    <dbReference type="NCBI Taxonomy" id="349221"/>
    <lineage>
        <taxon>Bacteria</taxon>
        <taxon>Pseudomonadati</taxon>
        <taxon>Bdellovibrionota</taxon>
        <taxon>Bdellovibrionia</taxon>
        <taxon>Bdellovibrionales</taxon>
        <taxon>Pseudobdellovibrionaceae</taxon>
        <taxon>Micavibrio</taxon>
    </lineage>
</organism>
<reference evidence="3 4" key="1">
    <citation type="submission" date="2017-08" db="EMBL/GenBank/DDBJ databases">
        <title>Infants hospitalized years apart are colonized by the same room-sourced microbial strains.</title>
        <authorList>
            <person name="Brooks B."/>
            <person name="Olm M.R."/>
            <person name="Firek B.A."/>
            <person name="Baker R."/>
            <person name="Thomas B.C."/>
            <person name="Morowitz M.J."/>
            <person name="Banfield J.F."/>
        </authorList>
    </citation>
    <scope>NUCLEOTIDE SEQUENCE [LARGE SCALE GENOMIC DNA]</scope>
    <source>
        <strain evidence="3">S2_006_000_R2_64</strain>
    </source>
</reference>
<keyword evidence="2" id="KW-0413">Isomerase</keyword>
<evidence type="ECO:0000256" key="2">
    <source>
        <dbReference type="ARBA" id="ARBA00023235"/>
    </source>
</evidence>
<dbReference type="GO" id="GO:0016853">
    <property type="term" value="F:isomerase activity"/>
    <property type="evidence" value="ECO:0007669"/>
    <property type="project" value="UniProtKB-KW"/>
</dbReference>
<comment type="similarity">
    <text evidence="1">Belongs to the PhzF family.</text>
</comment>
<proteinExistence type="inferred from homology"/>
<dbReference type="EMBL" id="QFOT01000035">
    <property type="protein sequence ID" value="PZP56176.1"/>
    <property type="molecule type" value="Genomic_DNA"/>
</dbReference>
<dbReference type="Proteomes" id="UP000249739">
    <property type="component" value="Unassembled WGS sequence"/>
</dbReference>
<dbReference type="Gene3D" id="3.10.310.10">
    <property type="entry name" value="Diaminopimelate Epimerase, Chain A, domain 1"/>
    <property type="match status" value="1"/>
</dbReference>
<dbReference type="AlphaFoldDB" id="A0A2W5HDK6"/>
<accession>A0A2W5HDK6</accession>
<evidence type="ECO:0000256" key="1">
    <source>
        <dbReference type="ARBA" id="ARBA00008270"/>
    </source>
</evidence>
<dbReference type="NCBIfam" id="TIGR00654">
    <property type="entry name" value="PhzF_family"/>
    <property type="match status" value="1"/>
</dbReference>
<dbReference type="SUPFAM" id="SSF54506">
    <property type="entry name" value="Diaminopimelate epimerase-like"/>
    <property type="match status" value="1"/>
</dbReference>
<dbReference type="Pfam" id="PF02567">
    <property type="entry name" value="PhzC-PhzF"/>
    <property type="match status" value="1"/>
</dbReference>